<dbReference type="GO" id="GO:0043041">
    <property type="term" value="P:amino acid activation for nonribosomal peptide biosynthetic process"/>
    <property type="evidence" value="ECO:0007669"/>
    <property type="project" value="TreeGrafter"/>
</dbReference>
<feature type="domain" description="Carrier" evidence="4">
    <location>
        <begin position="528"/>
        <end position="603"/>
    </location>
</feature>
<evidence type="ECO:0000313" key="6">
    <source>
        <dbReference type="Proteomes" id="UP000325563"/>
    </source>
</evidence>
<dbReference type="InterPro" id="IPR036736">
    <property type="entry name" value="ACP-like_sf"/>
</dbReference>
<dbReference type="PANTHER" id="PTHR45527">
    <property type="entry name" value="NONRIBOSOMAL PEPTIDE SYNTHETASE"/>
    <property type="match status" value="1"/>
</dbReference>
<keyword evidence="6" id="KW-1185">Reference proteome</keyword>
<dbReference type="InterPro" id="IPR042099">
    <property type="entry name" value="ANL_N_sf"/>
</dbReference>
<evidence type="ECO:0000256" key="3">
    <source>
        <dbReference type="ARBA" id="ARBA00022553"/>
    </source>
</evidence>
<dbReference type="GO" id="GO:0031177">
    <property type="term" value="F:phosphopantetheine binding"/>
    <property type="evidence" value="ECO:0007669"/>
    <property type="project" value="InterPro"/>
</dbReference>
<dbReference type="PROSITE" id="PS00455">
    <property type="entry name" value="AMP_BINDING"/>
    <property type="match status" value="1"/>
</dbReference>
<dbReference type="InterPro" id="IPR010071">
    <property type="entry name" value="AA_adenyl_dom"/>
</dbReference>
<evidence type="ECO:0000313" key="5">
    <source>
        <dbReference type="EMBL" id="QEV48578.1"/>
    </source>
</evidence>
<dbReference type="EMBL" id="CP023692">
    <property type="protein sequence ID" value="QEV48578.1"/>
    <property type="molecule type" value="Genomic_DNA"/>
</dbReference>
<dbReference type="Pfam" id="PF13193">
    <property type="entry name" value="AMP-binding_C"/>
    <property type="match status" value="1"/>
</dbReference>
<dbReference type="InterPro" id="IPR025110">
    <property type="entry name" value="AMP-bd_C"/>
</dbReference>
<dbReference type="SUPFAM" id="SSF47336">
    <property type="entry name" value="ACP-like"/>
    <property type="match status" value="1"/>
</dbReference>
<dbReference type="AlphaFoldDB" id="A0A5J6JMB0"/>
<dbReference type="InterPro" id="IPR000873">
    <property type="entry name" value="AMP-dep_synth/lig_dom"/>
</dbReference>
<dbReference type="GO" id="GO:0005829">
    <property type="term" value="C:cytosol"/>
    <property type="evidence" value="ECO:0007669"/>
    <property type="project" value="TreeGrafter"/>
</dbReference>
<sequence>MGTTAAPRRGAALDIIERFEAQARRDPGSLAILAGQIRLRYGELDAKANRLAHALRSRGAGPETVVGICMSRRAEAFVSMLAALKTGAAFQPLDPGHPAARLAESLEASGALLLLTERALADAFRGAPLPVLPYEDLDPELAGHPPTRPERLLPEQALRCVIFTSGSTGRPKGIGLTSASIANVADWAVSRLAGPQVFLQFTSLGFDVSLQEIFGALLSGGSLVLVGEEHRQDPLALLELMARERVQRVYLSPAYLRQLARTGVQEPALTSRLALTEIVAAGEPLRLTEDVRRFIAMLGGTILENQYGPSETHQATACTLTGSLDEWPDSPPLGRLLPGVRGHVLDEHLDPVPDGESGELHIAGTGVSRGYLGRPDLTAERFLPDPYGPPGSRMYRTGDLVRFDAATGRLEFIGRIDGQVKIRGHRVEPSEVDAALAAHPDIREAVTVPRQSAEGTWQLTAYFVVGRGRTPPGRAALREFLAQRLPSYMLPGTMVRIPALPLNNNGKVDRAALPRPDELPDADVELVPPQNPQQEVIQRIWAEVLERRRIGIDDSFLDLGGDSLRAMQIVSRVRHAFGVDLGVRALFDAPTVRALAQAVEQAVIAEITAVQAADL</sequence>
<dbReference type="Gene3D" id="1.10.1200.10">
    <property type="entry name" value="ACP-like"/>
    <property type="match status" value="1"/>
</dbReference>
<dbReference type="InterPro" id="IPR006162">
    <property type="entry name" value="Ppantetheine_attach_site"/>
</dbReference>
<dbReference type="GO" id="GO:0047527">
    <property type="term" value="F:2,3-dihydroxybenzoate-serine ligase activity"/>
    <property type="evidence" value="ECO:0007669"/>
    <property type="project" value="TreeGrafter"/>
</dbReference>
<keyword evidence="2" id="KW-0596">Phosphopantetheine</keyword>
<dbReference type="Proteomes" id="UP000325563">
    <property type="component" value="Chromosome"/>
</dbReference>
<keyword evidence="3" id="KW-0597">Phosphoprotein</keyword>
<dbReference type="Gene3D" id="3.30.300.30">
    <property type="match status" value="1"/>
</dbReference>
<name>A0A5J6JMB0_STRVI</name>
<proteinExistence type="predicted"/>
<dbReference type="InterPro" id="IPR020845">
    <property type="entry name" value="AMP-binding_CS"/>
</dbReference>
<dbReference type="GO" id="GO:0009366">
    <property type="term" value="C:enterobactin synthetase complex"/>
    <property type="evidence" value="ECO:0007669"/>
    <property type="project" value="TreeGrafter"/>
</dbReference>
<dbReference type="PANTHER" id="PTHR45527:SF1">
    <property type="entry name" value="FATTY ACID SYNTHASE"/>
    <property type="match status" value="1"/>
</dbReference>
<dbReference type="NCBIfam" id="TIGR01733">
    <property type="entry name" value="AA-adenyl-dom"/>
    <property type="match status" value="1"/>
</dbReference>
<dbReference type="SUPFAM" id="SSF56801">
    <property type="entry name" value="Acetyl-CoA synthetase-like"/>
    <property type="match status" value="1"/>
</dbReference>
<dbReference type="CDD" id="cd05930">
    <property type="entry name" value="A_NRPS"/>
    <property type="match status" value="1"/>
</dbReference>
<organism evidence="5 6">
    <name type="scientific">Streptomyces vinaceus</name>
    <dbReference type="NCBI Taxonomy" id="1960"/>
    <lineage>
        <taxon>Bacteria</taxon>
        <taxon>Bacillati</taxon>
        <taxon>Actinomycetota</taxon>
        <taxon>Actinomycetes</taxon>
        <taxon>Kitasatosporales</taxon>
        <taxon>Streptomycetaceae</taxon>
        <taxon>Streptomyces</taxon>
    </lineage>
</organism>
<dbReference type="GO" id="GO:0009239">
    <property type="term" value="P:enterobactin biosynthetic process"/>
    <property type="evidence" value="ECO:0007669"/>
    <property type="project" value="TreeGrafter"/>
</dbReference>
<dbReference type="InterPro" id="IPR045851">
    <property type="entry name" value="AMP-bd_C_sf"/>
</dbReference>
<evidence type="ECO:0000256" key="1">
    <source>
        <dbReference type="ARBA" id="ARBA00001957"/>
    </source>
</evidence>
<dbReference type="SMART" id="SM01294">
    <property type="entry name" value="PKS_PP_betabranch"/>
    <property type="match status" value="1"/>
</dbReference>
<reference evidence="5 6" key="1">
    <citation type="submission" date="2017-09" db="EMBL/GenBank/DDBJ databases">
        <authorList>
            <person name="Lee N."/>
            <person name="Cho B.-K."/>
        </authorList>
    </citation>
    <scope>NUCLEOTIDE SEQUENCE [LARGE SCALE GENOMIC DNA]</scope>
    <source>
        <strain evidence="5 6">ATCC 27476</strain>
    </source>
</reference>
<dbReference type="FunFam" id="1.10.1200.10:FF:000005">
    <property type="entry name" value="Nonribosomal peptide synthetase 1"/>
    <property type="match status" value="1"/>
</dbReference>
<dbReference type="Pfam" id="PF00501">
    <property type="entry name" value="AMP-binding"/>
    <property type="match status" value="1"/>
</dbReference>
<accession>A0A5J6JMB0</accession>
<dbReference type="Pfam" id="PF00550">
    <property type="entry name" value="PP-binding"/>
    <property type="match status" value="1"/>
</dbReference>
<evidence type="ECO:0000259" key="4">
    <source>
        <dbReference type="PROSITE" id="PS50075"/>
    </source>
</evidence>
<dbReference type="KEGG" id="svn:CP980_28980"/>
<evidence type="ECO:0000256" key="2">
    <source>
        <dbReference type="ARBA" id="ARBA00022450"/>
    </source>
</evidence>
<protein>
    <submittedName>
        <fullName evidence="5">Amino acid adenylation domain-containing protein</fullName>
    </submittedName>
</protein>
<dbReference type="InterPro" id="IPR020806">
    <property type="entry name" value="PKS_PP-bd"/>
</dbReference>
<gene>
    <name evidence="5" type="ORF">CP980_28980</name>
</gene>
<dbReference type="PROSITE" id="PS00012">
    <property type="entry name" value="PHOSPHOPANTETHEINE"/>
    <property type="match status" value="1"/>
</dbReference>
<dbReference type="InterPro" id="IPR009081">
    <property type="entry name" value="PP-bd_ACP"/>
</dbReference>
<comment type="cofactor">
    <cofactor evidence="1">
        <name>pantetheine 4'-phosphate</name>
        <dbReference type="ChEBI" id="CHEBI:47942"/>
    </cofactor>
</comment>
<dbReference type="Gene3D" id="3.40.50.12780">
    <property type="entry name" value="N-terminal domain of ligase-like"/>
    <property type="match status" value="1"/>
</dbReference>
<dbReference type="PROSITE" id="PS50075">
    <property type="entry name" value="CARRIER"/>
    <property type="match status" value="1"/>
</dbReference>
<dbReference type="SMART" id="SM00823">
    <property type="entry name" value="PKS_PP"/>
    <property type="match status" value="1"/>
</dbReference>